<keyword evidence="8" id="KW-1185">Reference proteome</keyword>
<evidence type="ECO:0000256" key="6">
    <source>
        <dbReference type="SAM" id="Phobius"/>
    </source>
</evidence>
<keyword evidence="4 6" id="KW-1133">Transmembrane helix</keyword>
<gene>
    <name evidence="7" type="ORF">BET01_08375</name>
</gene>
<evidence type="ECO:0000256" key="1">
    <source>
        <dbReference type="ARBA" id="ARBA00004141"/>
    </source>
</evidence>
<feature type="transmembrane region" description="Helical" evidence="6">
    <location>
        <begin position="20"/>
        <end position="44"/>
    </location>
</feature>
<feature type="transmembrane region" description="Helical" evidence="6">
    <location>
        <begin position="325"/>
        <end position="344"/>
    </location>
</feature>
<evidence type="ECO:0000256" key="3">
    <source>
        <dbReference type="ARBA" id="ARBA00022692"/>
    </source>
</evidence>
<dbReference type="GO" id="GO:0034755">
    <property type="term" value="P:iron ion transmembrane transport"/>
    <property type="evidence" value="ECO:0007669"/>
    <property type="project" value="TreeGrafter"/>
</dbReference>
<evidence type="ECO:0000256" key="4">
    <source>
        <dbReference type="ARBA" id="ARBA00022989"/>
    </source>
</evidence>
<reference evidence="7 8" key="1">
    <citation type="submission" date="2016-08" db="EMBL/GenBank/DDBJ databases">
        <title>A new outlook on sporulation: Clostridium algidixylanolyticum.</title>
        <authorList>
            <person name="Poppleton D.I."/>
            <person name="Gribaldo S."/>
        </authorList>
    </citation>
    <scope>NUCLEOTIDE SEQUENCE [LARGE SCALE GENOMIC DNA]</scope>
    <source>
        <strain evidence="7 8">SPL73</strain>
    </source>
</reference>
<feature type="transmembrane region" description="Helical" evidence="6">
    <location>
        <begin position="350"/>
        <end position="369"/>
    </location>
</feature>
<accession>A0A419SW65</accession>
<feature type="transmembrane region" description="Helical" evidence="6">
    <location>
        <begin position="194"/>
        <end position="215"/>
    </location>
</feature>
<protein>
    <submittedName>
        <fullName evidence="7">Metal ABC transporter</fullName>
    </submittedName>
</protein>
<feature type="transmembrane region" description="Helical" evidence="6">
    <location>
        <begin position="282"/>
        <end position="304"/>
    </location>
</feature>
<comment type="subcellular location">
    <subcellularLocation>
        <location evidence="1">Membrane</location>
        <topology evidence="1">Multi-pass membrane protein</topology>
    </subcellularLocation>
</comment>
<evidence type="ECO:0000313" key="8">
    <source>
        <dbReference type="Proteomes" id="UP000284277"/>
    </source>
</evidence>
<comment type="caution">
    <text evidence="7">The sequence shown here is derived from an EMBL/GenBank/DDBJ whole genome shotgun (WGS) entry which is preliminary data.</text>
</comment>
<dbReference type="PANTHER" id="PTHR11706:SF33">
    <property type="entry name" value="NATURAL RESISTANCE-ASSOCIATED MACROPHAGE PROTEIN 2"/>
    <property type="match status" value="1"/>
</dbReference>
<feature type="transmembrane region" description="Helical" evidence="6">
    <location>
        <begin position="124"/>
        <end position="142"/>
    </location>
</feature>
<proteinExistence type="predicted"/>
<keyword evidence="3 6" id="KW-0812">Transmembrane</keyword>
<keyword evidence="2" id="KW-0813">Transport</keyword>
<organism evidence="7 8">
    <name type="scientific">Lacrimispora algidixylanolytica</name>
    <dbReference type="NCBI Taxonomy" id="94868"/>
    <lineage>
        <taxon>Bacteria</taxon>
        <taxon>Bacillati</taxon>
        <taxon>Bacillota</taxon>
        <taxon>Clostridia</taxon>
        <taxon>Lachnospirales</taxon>
        <taxon>Lachnospiraceae</taxon>
        <taxon>Lacrimispora</taxon>
    </lineage>
</organism>
<dbReference type="GO" id="GO:0005384">
    <property type="term" value="F:manganese ion transmembrane transporter activity"/>
    <property type="evidence" value="ECO:0007669"/>
    <property type="project" value="TreeGrafter"/>
</dbReference>
<evidence type="ECO:0000256" key="5">
    <source>
        <dbReference type="ARBA" id="ARBA00023136"/>
    </source>
</evidence>
<dbReference type="EMBL" id="MCIA01000032">
    <property type="protein sequence ID" value="RKD29468.1"/>
    <property type="molecule type" value="Genomic_DNA"/>
</dbReference>
<feature type="transmembrane region" description="Helical" evidence="6">
    <location>
        <begin position="50"/>
        <end position="69"/>
    </location>
</feature>
<feature type="transmembrane region" description="Helical" evidence="6">
    <location>
        <begin position="390"/>
        <end position="415"/>
    </location>
</feature>
<dbReference type="InterPro" id="IPR001046">
    <property type="entry name" value="NRAMP_fam"/>
</dbReference>
<dbReference type="Proteomes" id="UP000284277">
    <property type="component" value="Unassembled WGS sequence"/>
</dbReference>
<feature type="transmembrane region" description="Helical" evidence="6">
    <location>
        <begin position="154"/>
        <end position="174"/>
    </location>
</feature>
<dbReference type="AlphaFoldDB" id="A0A419SW65"/>
<dbReference type="Pfam" id="PF01566">
    <property type="entry name" value="Nramp"/>
    <property type="match status" value="1"/>
</dbReference>
<dbReference type="NCBIfam" id="NF037982">
    <property type="entry name" value="Nramp_1"/>
    <property type="match status" value="1"/>
</dbReference>
<dbReference type="PANTHER" id="PTHR11706">
    <property type="entry name" value="SOLUTE CARRIER PROTEIN FAMILY 11 MEMBER"/>
    <property type="match status" value="1"/>
</dbReference>
<name>A0A419SW65_9FIRM</name>
<keyword evidence="5 6" id="KW-0472">Membrane</keyword>
<sequence length="422" mass="44880">MGFDPKTVKRLPTGELLKKVGPGFILAGIVLGPGSLTTSAMMGAQYGYRLLWIMIPVLFMGTTFMLTTYRLSMLTGMPSIHAIRHYYGKTAAGFVGIATFLACMFFTIGNISGIGAGMNLVFGINWKLGAVIIMAAVIFCYFSKNVYNKIEKGIMVALCAMTIAFLFVLIMSGGPDARESARGLVQWKFPAGSLPMIIGFIGSSASLTTGIYGTYLGNEKKWKKQDLFNGVMMTDAAAHIFGVIVISIAIILVGAIVMNPTGATINAPADLAAMLIPVLGDAAPLVMGIALLSAAFSAILGNTARGVVLLNAGVNQPTALDGKNIKIGSMIVLAIGTAICFSYGKSPVQLIYLSNVATGIATPVAGLFITRMIWRKDINRGIKEPRALQICMTISYIFYLFVTIYALVGVVPKFINSIVGLF</sequence>
<evidence type="ECO:0000256" key="2">
    <source>
        <dbReference type="ARBA" id="ARBA00022448"/>
    </source>
</evidence>
<dbReference type="GO" id="GO:0005886">
    <property type="term" value="C:plasma membrane"/>
    <property type="evidence" value="ECO:0007669"/>
    <property type="project" value="TreeGrafter"/>
</dbReference>
<feature type="transmembrane region" description="Helical" evidence="6">
    <location>
        <begin position="236"/>
        <end position="258"/>
    </location>
</feature>
<dbReference type="GO" id="GO:0015086">
    <property type="term" value="F:cadmium ion transmembrane transporter activity"/>
    <property type="evidence" value="ECO:0007669"/>
    <property type="project" value="TreeGrafter"/>
</dbReference>
<feature type="transmembrane region" description="Helical" evidence="6">
    <location>
        <begin position="90"/>
        <end position="112"/>
    </location>
</feature>
<evidence type="ECO:0000313" key="7">
    <source>
        <dbReference type="EMBL" id="RKD29468.1"/>
    </source>
</evidence>